<name>G4Q991_ACIIR</name>
<proteinExistence type="predicted"/>
<dbReference type="InParanoid" id="G4Q991"/>
<dbReference type="KEGG" id="ain:Acin_1371"/>
<evidence type="ECO:0000313" key="1">
    <source>
        <dbReference type="EMBL" id="AEQ22593.1"/>
    </source>
</evidence>
<dbReference type="FunCoup" id="G4Q991">
    <property type="interactions" value="28"/>
</dbReference>
<keyword evidence="2" id="KW-1185">Reference proteome</keyword>
<dbReference type="Pfam" id="PF10934">
    <property type="entry name" value="Sheath_initiator"/>
    <property type="match status" value="1"/>
</dbReference>
<dbReference type="PATRIC" id="fig|568816.4.peg.1327"/>
<dbReference type="Proteomes" id="UP000007093">
    <property type="component" value="Chromosome"/>
</dbReference>
<gene>
    <name evidence="1" type="ordered locus">Acin_1371</name>
</gene>
<dbReference type="AlphaFoldDB" id="G4Q991"/>
<protein>
    <submittedName>
        <fullName evidence="1">Phage protein</fullName>
    </submittedName>
</protein>
<organism evidence="1 2">
    <name type="scientific">Acidaminococcus intestini (strain RyC-MR95)</name>
    <dbReference type="NCBI Taxonomy" id="568816"/>
    <lineage>
        <taxon>Bacteria</taxon>
        <taxon>Bacillati</taxon>
        <taxon>Bacillota</taxon>
        <taxon>Negativicutes</taxon>
        <taxon>Acidaminococcales</taxon>
        <taxon>Acidaminococcaceae</taxon>
        <taxon>Acidaminococcus</taxon>
    </lineage>
</organism>
<dbReference type="STRING" id="568816.Acin_1371"/>
<reference evidence="1 2" key="1">
    <citation type="journal article" date="2011" name="J. Bacteriol.">
        <title>Complete genome sequence of Acidaminococcus intestini RYC-MR95, a Gram-negative bacterium from the phylum Firmicutes.</title>
        <authorList>
            <person name="D'Auria G."/>
            <person name="Galan J.C."/>
            <person name="Rodriguez-Alcayna M."/>
            <person name="Moya A."/>
            <person name="Baquero F."/>
            <person name="Latorre A."/>
        </authorList>
    </citation>
    <scope>NUCLEOTIDE SEQUENCE [LARGE SCALE GENOMIC DNA]</scope>
    <source>
        <strain evidence="1 2">RyC-MR95</strain>
    </source>
</reference>
<dbReference type="HOGENOM" id="CLU_141574_2_1_9"/>
<accession>G4Q991</accession>
<evidence type="ECO:0000313" key="2">
    <source>
        <dbReference type="Proteomes" id="UP000007093"/>
    </source>
</evidence>
<dbReference type="InterPro" id="IPR020288">
    <property type="entry name" value="Sheath_initiator"/>
</dbReference>
<dbReference type="RefSeq" id="WP_014128606.1">
    <property type="nucleotide sequence ID" value="NC_016077.1"/>
</dbReference>
<dbReference type="eggNOG" id="ENOG5032YPQ">
    <property type="taxonomic scope" value="Bacteria"/>
</dbReference>
<sequence>MSDEYPFTGTSAETDYTENLNVPLEMDYDFEKHDFKYDGNGQHIIVSGNDALKIWIYKALMTERFRYLAYSWQYGLEVRPYIGKVMGGQERYSEIKRIIIECLMVNPYIKSIDSIEFTAEREKLTVDISLTTIYGEVSVSV</sequence>
<dbReference type="EMBL" id="CP003058">
    <property type="protein sequence ID" value="AEQ22593.1"/>
    <property type="molecule type" value="Genomic_DNA"/>
</dbReference>